<feature type="transmembrane region" description="Helical" evidence="1">
    <location>
        <begin position="20"/>
        <end position="38"/>
    </location>
</feature>
<name>A0ABN2GAJ2_9ACTN</name>
<keyword evidence="1" id="KW-0812">Transmembrane</keyword>
<keyword evidence="3" id="KW-1185">Reference proteome</keyword>
<keyword evidence="1" id="KW-0472">Membrane</keyword>
<keyword evidence="1" id="KW-1133">Transmembrane helix</keyword>
<evidence type="ECO:0000313" key="3">
    <source>
        <dbReference type="Proteomes" id="UP001500064"/>
    </source>
</evidence>
<accession>A0ABN2GAJ2</accession>
<dbReference type="RefSeq" id="WP_346111662.1">
    <property type="nucleotide sequence ID" value="NZ_BAAAMU010000080.1"/>
</dbReference>
<organism evidence="2 3">
    <name type="scientific">Nonomuraea maheshkhaliensis</name>
    <dbReference type="NCBI Taxonomy" id="419590"/>
    <lineage>
        <taxon>Bacteria</taxon>
        <taxon>Bacillati</taxon>
        <taxon>Actinomycetota</taxon>
        <taxon>Actinomycetes</taxon>
        <taxon>Streptosporangiales</taxon>
        <taxon>Streptosporangiaceae</taxon>
        <taxon>Nonomuraea</taxon>
    </lineage>
</organism>
<dbReference type="Proteomes" id="UP001500064">
    <property type="component" value="Unassembled WGS sequence"/>
</dbReference>
<gene>
    <name evidence="2" type="ORF">GCM10009733_076970</name>
</gene>
<dbReference type="EMBL" id="BAAAMU010000080">
    <property type="protein sequence ID" value="GAA1668051.1"/>
    <property type="molecule type" value="Genomic_DNA"/>
</dbReference>
<evidence type="ECO:0000313" key="2">
    <source>
        <dbReference type="EMBL" id="GAA1668051.1"/>
    </source>
</evidence>
<protein>
    <submittedName>
        <fullName evidence="2">Uncharacterized protein</fullName>
    </submittedName>
</protein>
<proteinExistence type="predicted"/>
<comment type="caution">
    <text evidence="2">The sequence shown here is derived from an EMBL/GenBank/DDBJ whole genome shotgun (WGS) entry which is preliminary data.</text>
</comment>
<evidence type="ECO:0000256" key="1">
    <source>
        <dbReference type="SAM" id="Phobius"/>
    </source>
</evidence>
<reference evidence="2 3" key="1">
    <citation type="journal article" date="2019" name="Int. J. Syst. Evol. Microbiol.">
        <title>The Global Catalogue of Microorganisms (GCM) 10K type strain sequencing project: providing services to taxonomists for standard genome sequencing and annotation.</title>
        <authorList>
            <consortium name="The Broad Institute Genomics Platform"/>
            <consortium name="The Broad Institute Genome Sequencing Center for Infectious Disease"/>
            <person name="Wu L."/>
            <person name="Ma J."/>
        </authorList>
    </citation>
    <scope>NUCLEOTIDE SEQUENCE [LARGE SCALE GENOMIC DNA]</scope>
    <source>
        <strain evidence="2 3">JCM 13929</strain>
    </source>
</reference>
<sequence length="49" mass="5143">MPRSRDPADVAAPAEATRRVTVVTGLVLFPGVGATLLLPDTGGRRPEEE</sequence>